<reference evidence="2 3" key="1">
    <citation type="submission" date="2018-08" db="EMBL/GenBank/DDBJ databases">
        <title>Genome analysis of the thermophilic bacterium of the candidate phylum Aminicenantes from deep subsurface aquifer revealed its physiology and ecological role.</title>
        <authorList>
            <person name="Kadnikov V.V."/>
            <person name="Mardanov A.V."/>
            <person name="Beletsky A.V."/>
            <person name="Karnachuk O.V."/>
            <person name="Ravin N.V."/>
        </authorList>
    </citation>
    <scope>NUCLEOTIDE SEQUENCE [LARGE SCALE GENOMIC DNA]</scope>
    <source>
        <strain evidence="2">BY38</strain>
    </source>
</reference>
<gene>
    <name evidence="2" type="ORF">OP8BY_0705</name>
</gene>
<dbReference type="EMBL" id="QUAH01000013">
    <property type="protein sequence ID" value="RFT15074.1"/>
    <property type="molecule type" value="Genomic_DNA"/>
</dbReference>
<evidence type="ECO:0000313" key="3">
    <source>
        <dbReference type="Proteomes" id="UP000257323"/>
    </source>
</evidence>
<evidence type="ECO:0000256" key="1">
    <source>
        <dbReference type="SAM" id="MobiDB-lite"/>
    </source>
</evidence>
<sequence length="40" mass="4374">METAVFIGLPGYPQGEKANRSSARVDGPEIKKNKRKKGSK</sequence>
<protein>
    <submittedName>
        <fullName evidence="2">Uncharacterized protein</fullName>
    </submittedName>
</protein>
<feature type="region of interest" description="Disordered" evidence="1">
    <location>
        <begin position="1"/>
        <end position="40"/>
    </location>
</feature>
<organism evidence="2 3">
    <name type="scientific">Candidatus Saccharicenans subterraneus</name>
    <dbReference type="NCBI Taxonomy" id="2508984"/>
    <lineage>
        <taxon>Bacteria</taxon>
        <taxon>Candidatus Aminicenantota</taxon>
        <taxon>Candidatus Aminicenantia</taxon>
        <taxon>Candidatus Aminicenantales</taxon>
        <taxon>Candidatus Saccharicenantaceae</taxon>
        <taxon>Candidatus Saccharicenans</taxon>
    </lineage>
</organism>
<name>A0A3E2BK61_9BACT</name>
<dbReference type="AlphaFoldDB" id="A0A3E2BK61"/>
<evidence type="ECO:0000313" key="2">
    <source>
        <dbReference type="EMBL" id="RFT15074.1"/>
    </source>
</evidence>
<dbReference type="Proteomes" id="UP000257323">
    <property type="component" value="Unassembled WGS sequence"/>
</dbReference>
<proteinExistence type="predicted"/>
<comment type="caution">
    <text evidence="2">The sequence shown here is derived from an EMBL/GenBank/DDBJ whole genome shotgun (WGS) entry which is preliminary data.</text>
</comment>
<accession>A0A3E2BK61</accession>